<dbReference type="EMBL" id="JACPSX010000058">
    <property type="protein sequence ID" value="MBI3014142.1"/>
    <property type="molecule type" value="Genomic_DNA"/>
</dbReference>
<comment type="caution">
    <text evidence="1">The sequence shown here is derived from an EMBL/GenBank/DDBJ whole genome shotgun (WGS) entry which is preliminary data.</text>
</comment>
<dbReference type="AlphaFoldDB" id="A0A932GN70"/>
<sequence>MVREVGRSVVAIAAVLGGIAVLLSGLNRVPVVLQPEVSHRFKDFSGVREAERELKTKIWIPAYFPDYLSWPPALVRVEKGEPPVVVLGILRNPQHDLSLLLLQSLGKGDWQALSVPAVTSVVETRQVALKKSRAILSRTMDGSGQIWTRLQWESASRRFLLIGQSSTEELLRIAGSMGGADQ</sequence>
<reference evidence="1" key="1">
    <citation type="submission" date="2020-07" db="EMBL/GenBank/DDBJ databases">
        <title>Huge and variable diversity of episymbiotic CPR bacteria and DPANN archaea in groundwater ecosystems.</title>
        <authorList>
            <person name="He C.Y."/>
            <person name="Keren R."/>
            <person name="Whittaker M."/>
            <person name="Farag I.F."/>
            <person name="Doudna J."/>
            <person name="Cate J.H.D."/>
            <person name="Banfield J.F."/>
        </authorList>
    </citation>
    <scope>NUCLEOTIDE SEQUENCE</scope>
    <source>
        <strain evidence="1">NC_groundwater_717_Ag_S-0.2um_59_8</strain>
    </source>
</reference>
<evidence type="ECO:0000313" key="2">
    <source>
        <dbReference type="Proteomes" id="UP000741360"/>
    </source>
</evidence>
<accession>A0A932GN70</accession>
<organism evidence="1 2">
    <name type="scientific">Tectimicrobiota bacterium</name>
    <dbReference type="NCBI Taxonomy" id="2528274"/>
    <lineage>
        <taxon>Bacteria</taxon>
        <taxon>Pseudomonadati</taxon>
        <taxon>Nitrospinota/Tectimicrobiota group</taxon>
        <taxon>Candidatus Tectimicrobiota</taxon>
    </lineage>
</organism>
<protein>
    <submittedName>
        <fullName evidence="1">Uncharacterized protein</fullName>
    </submittedName>
</protein>
<name>A0A932GN70_UNCTE</name>
<gene>
    <name evidence="1" type="ORF">HYY65_03535</name>
</gene>
<evidence type="ECO:0000313" key="1">
    <source>
        <dbReference type="EMBL" id="MBI3014142.1"/>
    </source>
</evidence>
<dbReference type="Proteomes" id="UP000741360">
    <property type="component" value="Unassembled WGS sequence"/>
</dbReference>
<proteinExistence type="predicted"/>